<sequence length="307" mass="32244">MRVAAIDCGTNSIRLLVVEKVPGGEVTELDRRLELVRLGQGVDATGAFAPDALVRTMTAIDQFSDVVGELGVEKVRFVATSAARDARNREDFFSGVRERLGVDAEIISGSEEAELSFRGALSGVTQASGRVLVIDIGGGSTELVVGSVEPTGAVVEKAVSLDMGSVRLRERFLHSDPPSDAEVGAARAFVEGLLEGSKVPLDGIDTFIGVAGTTTSLSAIEQDLMAYDRRKVHGSMLAPEQVHALAERLLASTVQEVLTTTCLPAKRAEVICGGALVCDAIAQRVGRPMVVSENDILDGIVMGLIAS</sequence>
<dbReference type="Proteomes" id="UP001596266">
    <property type="component" value="Unassembled WGS sequence"/>
</dbReference>
<gene>
    <name evidence="2" type="ORF">ACFP57_07775</name>
</gene>
<feature type="domain" description="Ppx/GppA phosphatase N-terminal" evidence="1">
    <location>
        <begin position="17"/>
        <end position="283"/>
    </location>
</feature>
<dbReference type="Gene3D" id="3.30.420.150">
    <property type="entry name" value="Exopolyphosphatase. Domain 2"/>
    <property type="match status" value="1"/>
</dbReference>
<dbReference type="InterPro" id="IPR043129">
    <property type="entry name" value="ATPase_NBD"/>
</dbReference>
<evidence type="ECO:0000313" key="2">
    <source>
        <dbReference type="EMBL" id="MFC6396881.1"/>
    </source>
</evidence>
<evidence type="ECO:0000259" key="1">
    <source>
        <dbReference type="Pfam" id="PF02541"/>
    </source>
</evidence>
<keyword evidence="3" id="KW-1185">Reference proteome</keyword>
<name>A0ABW1X4S7_9ACTN</name>
<dbReference type="PANTHER" id="PTHR30005:SF13">
    <property type="entry name" value="EXOPOLYPHOSPHATASE 2"/>
    <property type="match status" value="1"/>
</dbReference>
<dbReference type="EMBL" id="JBHSUA010000015">
    <property type="protein sequence ID" value="MFC6396881.1"/>
    <property type="molecule type" value="Genomic_DNA"/>
</dbReference>
<dbReference type="PANTHER" id="PTHR30005">
    <property type="entry name" value="EXOPOLYPHOSPHATASE"/>
    <property type="match status" value="1"/>
</dbReference>
<proteinExistence type="predicted"/>
<reference evidence="3" key="1">
    <citation type="journal article" date="2019" name="Int. J. Syst. Evol. Microbiol.">
        <title>The Global Catalogue of Microorganisms (GCM) 10K type strain sequencing project: providing services to taxonomists for standard genome sequencing and annotation.</title>
        <authorList>
            <consortium name="The Broad Institute Genomics Platform"/>
            <consortium name="The Broad Institute Genome Sequencing Center for Infectious Disease"/>
            <person name="Wu L."/>
            <person name="Ma J."/>
        </authorList>
    </citation>
    <scope>NUCLEOTIDE SEQUENCE [LARGE SCALE GENOMIC DNA]</scope>
    <source>
        <strain evidence="3">CGMCC 1.15277</strain>
    </source>
</reference>
<dbReference type="SUPFAM" id="SSF53067">
    <property type="entry name" value="Actin-like ATPase domain"/>
    <property type="match status" value="2"/>
</dbReference>
<comment type="caution">
    <text evidence="2">The sequence shown here is derived from an EMBL/GenBank/DDBJ whole genome shotgun (WGS) entry which is preliminary data.</text>
</comment>
<accession>A0ABW1X4S7</accession>
<dbReference type="Pfam" id="PF02541">
    <property type="entry name" value="Ppx-GppA"/>
    <property type="match status" value="1"/>
</dbReference>
<protein>
    <submittedName>
        <fullName evidence="2">Exopolyphosphatase</fullName>
    </submittedName>
</protein>
<dbReference type="InterPro" id="IPR050273">
    <property type="entry name" value="GppA/Ppx_hydrolase"/>
</dbReference>
<dbReference type="Gene3D" id="3.30.420.40">
    <property type="match status" value="1"/>
</dbReference>
<dbReference type="RefSeq" id="WP_343884121.1">
    <property type="nucleotide sequence ID" value="NZ_BAAAKI010000001.1"/>
</dbReference>
<organism evidence="2 3">
    <name type="scientific">Luteococcus sanguinis</name>
    <dbReference type="NCBI Taxonomy" id="174038"/>
    <lineage>
        <taxon>Bacteria</taxon>
        <taxon>Bacillati</taxon>
        <taxon>Actinomycetota</taxon>
        <taxon>Actinomycetes</taxon>
        <taxon>Propionibacteriales</taxon>
        <taxon>Propionibacteriaceae</taxon>
        <taxon>Luteococcus</taxon>
    </lineage>
</organism>
<evidence type="ECO:0000313" key="3">
    <source>
        <dbReference type="Proteomes" id="UP001596266"/>
    </source>
</evidence>
<dbReference type="CDD" id="cd24054">
    <property type="entry name" value="ASKHA_NBD_AaPPX-GppA_MtPPX2-like"/>
    <property type="match status" value="1"/>
</dbReference>
<dbReference type="InterPro" id="IPR003695">
    <property type="entry name" value="Ppx_GppA_N"/>
</dbReference>